<evidence type="ECO:0000313" key="8">
    <source>
        <dbReference type="Proteomes" id="UP001150904"/>
    </source>
</evidence>
<dbReference type="InterPro" id="IPR036259">
    <property type="entry name" value="MFS_trans_sf"/>
</dbReference>
<reference evidence="7" key="1">
    <citation type="submission" date="2022-12" db="EMBL/GenBank/DDBJ databases">
        <authorList>
            <person name="Petersen C."/>
        </authorList>
    </citation>
    <scope>NUCLEOTIDE SEQUENCE</scope>
    <source>
        <strain evidence="7">IBT 15544</strain>
    </source>
</reference>
<evidence type="ECO:0000256" key="5">
    <source>
        <dbReference type="ARBA" id="ARBA00023136"/>
    </source>
</evidence>
<protein>
    <recommendedName>
        <fullName evidence="9">Major facilitator superfamily (MFS) profile domain-containing protein</fullName>
    </recommendedName>
</protein>
<proteinExistence type="inferred from homology"/>
<dbReference type="OrthoDB" id="6770063at2759"/>
<reference evidence="7" key="2">
    <citation type="journal article" date="2023" name="IMA Fungus">
        <title>Comparative genomic study of the Penicillium genus elucidates a diverse pangenome and 15 lateral gene transfer events.</title>
        <authorList>
            <person name="Petersen C."/>
            <person name="Sorensen T."/>
            <person name="Nielsen M.R."/>
            <person name="Sondergaard T.E."/>
            <person name="Sorensen J.L."/>
            <person name="Fitzpatrick D.A."/>
            <person name="Frisvad J.C."/>
            <person name="Nielsen K.L."/>
        </authorList>
    </citation>
    <scope>NUCLEOTIDE SEQUENCE</scope>
    <source>
        <strain evidence="7">IBT 15544</strain>
    </source>
</reference>
<evidence type="ECO:0000256" key="6">
    <source>
        <dbReference type="SAM" id="Phobius"/>
    </source>
</evidence>
<dbReference type="RefSeq" id="XP_058306678.1">
    <property type="nucleotide sequence ID" value="XM_058454429.1"/>
</dbReference>
<keyword evidence="4 6" id="KW-1133">Transmembrane helix</keyword>
<evidence type="ECO:0000256" key="3">
    <source>
        <dbReference type="ARBA" id="ARBA00022692"/>
    </source>
</evidence>
<keyword evidence="3 6" id="KW-0812">Transmembrane</keyword>
<dbReference type="GO" id="GO:0022857">
    <property type="term" value="F:transmembrane transporter activity"/>
    <property type="evidence" value="ECO:0007669"/>
    <property type="project" value="TreeGrafter"/>
</dbReference>
<gene>
    <name evidence="7" type="ORF">N7498_007367</name>
</gene>
<dbReference type="EMBL" id="JAPQKR010000014">
    <property type="protein sequence ID" value="KAJ5198250.1"/>
    <property type="molecule type" value="Genomic_DNA"/>
</dbReference>
<feature type="transmembrane region" description="Helical" evidence="6">
    <location>
        <begin position="58"/>
        <end position="80"/>
    </location>
</feature>
<dbReference type="SUPFAM" id="SSF103473">
    <property type="entry name" value="MFS general substrate transporter"/>
    <property type="match status" value="1"/>
</dbReference>
<evidence type="ECO:0000313" key="7">
    <source>
        <dbReference type="EMBL" id="KAJ5198250.1"/>
    </source>
</evidence>
<feature type="transmembrane region" description="Helical" evidence="6">
    <location>
        <begin position="20"/>
        <end position="46"/>
    </location>
</feature>
<evidence type="ECO:0000256" key="4">
    <source>
        <dbReference type="ARBA" id="ARBA00022989"/>
    </source>
</evidence>
<dbReference type="GO" id="GO:0016020">
    <property type="term" value="C:membrane"/>
    <property type="evidence" value="ECO:0007669"/>
    <property type="project" value="UniProtKB-SubCell"/>
</dbReference>
<evidence type="ECO:0000256" key="2">
    <source>
        <dbReference type="ARBA" id="ARBA00008335"/>
    </source>
</evidence>
<sequence length="128" mass="13833">MILLPTVLFLYGWTLQYKVHWMAPTVATALAGFSLSTATIPVMNYLVDIFGDFSASAIAAVLPLRYILGTFLPVAAPYMYGRLGYGWANSLLAFILIVCLPAPLLLILSPRSNAVLARPARLVGSQTS</sequence>
<comment type="subcellular location">
    <subcellularLocation>
        <location evidence="1">Membrane</location>
        <topology evidence="1">Multi-pass membrane protein</topology>
    </subcellularLocation>
</comment>
<dbReference type="PANTHER" id="PTHR23502">
    <property type="entry name" value="MAJOR FACILITATOR SUPERFAMILY"/>
    <property type="match status" value="1"/>
</dbReference>
<keyword evidence="5 6" id="KW-0472">Membrane</keyword>
<dbReference type="PANTHER" id="PTHR23502:SF68">
    <property type="entry name" value="MULTIDRUG TRANSPORTER, PUTATIVE (AFU_ORTHOLOGUE AFUA_3G01120)-RELATED"/>
    <property type="match status" value="1"/>
</dbReference>
<dbReference type="Proteomes" id="UP001150904">
    <property type="component" value="Unassembled WGS sequence"/>
</dbReference>
<name>A0A9W9MDB6_9EURO</name>
<evidence type="ECO:0000256" key="1">
    <source>
        <dbReference type="ARBA" id="ARBA00004141"/>
    </source>
</evidence>
<keyword evidence="8" id="KW-1185">Reference proteome</keyword>
<organism evidence="7 8">
    <name type="scientific">Penicillium cinerascens</name>
    <dbReference type="NCBI Taxonomy" id="70096"/>
    <lineage>
        <taxon>Eukaryota</taxon>
        <taxon>Fungi</taxon>
        <taxon>Dikarya</taxon>
        <taxon>Ascomycota</taxon>
        <taxon>Pezizomycotina</taxon>
        <taxon>Eurotiomycetes</taxon>
        <taxon>Eurotiomycetidae</taxon>
        <taxon>Eurotiales</taxon>
        <taxon>Aspergillaceae</taxon>
        <taxon>Penicillium</taxon>
    </lineage>
</organism>
<dbReference type="GeneID" id="83181730"/>
<accession>A0A9W9MDB6</accession>
<comment type="similarity">
    <text evidence="2">Belongs to the major facilitator superfamily.</text>
</comment>
<feature type="transmembrane region" description="Helical" evidence="6">
    <location>
        <begin position="86"/>
        <end position="108"/>
    </location>
</feature>
<dbReference type="AlphaFoldDB" id="A0A9W9MDB6"/>
<comment type="caution">
    <text evidence="7">The sequence shown here is derived from an EMBL/GenBank/DDBJ whole genome shotgun (WGS) entry which is preliminary data.</text>
</comment>
<evidence type="ECO:0008006" key="9">
    <source>
        <dbReference type="Google" id="ProtNLM"/>
    </source>
</evidence>